<dbReference type="OrthoDB" id="272800at2759"/>
<reference evidence="5 6" key="1">
    <citation type="submission" date="2017-03" db="EMBL/GenBank/DDBJ databases">
        <title>An alternative strategy for trypanosome survival in the mammalian bloodstream revealed through genome and transcriptome analysis of the ubiquitous bovine parasite Trypanosoma (Megatrypanum) theileri.</title>
        <authorList>
            <person name="Kelly S."/>
            <person name="Ivens A."/>
            <person name="Mott A."/>
            <person name="O'Neill E."/>
            <person name="Emms D."/>
            <person name="Macleod O."/>
            <person name="Voorheis P."/>
            <person name="Matthews J."/>
            <person name="Matthews K."/>
            <person name="Carrington M."/>
        </authorList>
    </citation>
    <scope>NUCLEOTIDE SEQUENCE [LARGE SCALE GENOMIC DNA]</scope>
    <source>
        <strain evidence="5">Edinburgh</strain>
    </source>
</reference>
<dbReference type="CDD" id="cd06606">
    <property type="entry name" value="STKc_MAPKKK"/>
    <property type="match status" value="1"/>
</dbReference>
<accession>A0A1X0NYS1</accession>
<dbReference type="Gene3D" id="3.30.200.20">
    <property type="entry name" value="Phosphorylase Kinase, domain 1"/>
    <property type="match status" value="1"/>
</dbReference>
<evidence type="ECO:0000256" key="1">
    <source>
        <dbReference type="ARBA" id="ARBA00022741"/>
    </source>
</evidence>
<dbReference type="AlphaFoldDB" id="A0A1X0NYS1"/>
<dbReference type="PANTHER" id="PTHR48012">
    <property type="entry name" value="STERILE20-LIKE KINASE, ISOFORM B-RELATED"/>
    <property type="match status" value="1"/>
</dbReference>
<feature type="compositionally biased region" description="Polar residues" evidence="3">
    <location>
        <begin position="360"/>
        <end position="373"/>
    </location>
</feature>
<dbReference type="GO" id="GO:0005737">
    <property type="term" value="C:cytoplasm"/>
    <property type="evidence" value="ECO:0007669"/>
    <property type="project" value="TreeGrafter"/>
</dbReference>
<dbReference type="SMART" id="SM00220">
    <property type="entry name" value="S_TKc"/>
    <property type="match status" value="1"/>
</dbReference>
<dbReference type="EMBL" id="NBCO01000011">
    <property type="protein sequence ID" value="ORC89613.1"/>
    <property type="molecule type" value="Genomic_DNA"/>
</dbReference>
<evidence type="ECO:0000313" key="6">
    <source>
        <dbReference type="Proteomes" id="UP000192257"/>
    </source>
</evidence>
<keyword evidence="1" id="KW-0547">Nucleotide-binding</keyword>
<evidence type="ECO:0000313" key="5">
    <source>
        <dbReference type="EMBL" id="ORC89613.1"/>
    </source>
</evidence>
<sequence>MEHIRKTKKKLGVGARGIVYEGYDEERGRFVAIKEIPFYDGGHSCCESPHSSHSSLSSSHSSSHGNNHKNHSFSHAESEEDPILAEERRAIVREISLMERFEHPNLVTYYGARRSTVGVQIIMEYVNGGSLDALIRRHGCLRESVVRSYTRDILEGLAYLHDTARVCHRDVKPGNVLITADGRCKLTDFGVSKLLDDNGTMRTTVGTPWYMAPEVINGTIEEEEVEEGEEVEEIEDDIHTSNHHMNNNNNNNNNNSLQTPRRRKGKKRSYTTAADIWSLGVTVFEMISGRKPFGHEMKAPAAVLFAIVSTTNGTPPRLPETCEASPSLRGFLDLCFVRDARRRPTARELLAHPWFLESKSPSTVASPKKTSIANTNTNTNNNNNNSNNNNNTTTTTRRESSSSSRRRIDAASLRPKQPQQQQQLQLSSLSMLDTADLFNDGMEPRRVSITPLSQRCVRPAQLSSEIMNAVASAKMSFSSARDSQGGFWSSDGHYVDLIDTSPLTALPLQRRETK</sequence>
<dbReference type="Pfam" id="PF00069">
    <property type="entry name" value="Pkinase"/>
    <property type="match status" value="2"/>
</dbReference>
<dbReference type="VEuPathDB" id="TriTrypDB:TM35_000111470"/>
<feature type="compositionally biased region" description="Low complexity" evidence="3">
    <location>
        <begin position="49"/>
        <end position="65"/>
    </location>
</feature>
<dbReference type="InterPro" id="IPR011009">
    <property type="entry name" value="Kinase-like_dom_sf"/>
</dbReference>
<feature type="domain" description="Protein kinase" evidence="4">
    <location>
        <begin position="5"/>
        <end position="355"/>
    </location>
</feature>
<feature type="region of interest" description="Disordered" evidence="3">
    <location>
        <begin position="360"/>
        <end position="423"/>
    </location>
</feature>
<proteinExistence type="predicted"/>
<dbReference type="GO" id="GO:0005524">
    <property type="term" value="F:ATP binding"/>
    <property type="evidence" value="ECO:0007669"/>
    <property type="project" value="UniProtKB-KW"/>
</dbReference>
<dbReference type="Gene3D" id="1.10.510.10">
    <property type="entry name" value="Transferase(Phosphotransferase) domain 1"/>
    <property type="match status" value="1"/>
</dbReference>
<keyword evidence="2" id="KW-0067">ATP-binding</keyword>
<evidence type="ECO:0000256" key="3">
    <source>
        <dbReference type="SAM" id="MobiDB-lite"/>
    </source>
</evidence>
<dbReference type="InterPro" id="IPR050629">
    <property type="entry name" value="STE20/SPS1-PAK"/>
</dbReference>
<dbReference type="GeneID" id="39984636"/>
<dbReference type="PROSITE" id="PS50011">
    <property type="entry name" value="PROTEIN_KINASE_DOM"/>
    <property type="match status" value="1"/>
</dbReference>
<feature type="region of interest" description="Disordered" evidence="3">
    <location>
        <begin position="49"/>
        <end position="81"/>
    </location>
</feature>
<organism evidence="5 6">
    <name type="scientific">Trypanosoma theileri</name>
    <dbReference type="NCBI Taxonomy" id="67003"/>
    <lineage>
        <taxon>Eukaryota</taxon>
        <taxon>Discoba</taxon>
        <taxon>Euglenozoa</taxon>
        <taxon>Kinetoplastea</taxon>
        <taxon>Metakinetoplastina</taxon>
        <taxon>Trypanosomatida</taxon>
        <taxon>Trypanosomatidae</taxon>
        <taxon>Trypanosoma</taxon>
    </lineage>
</organism>
<dbReference type="PANTHER" id="PTHR48012:SF26">
    <property type="entry name" value="SERINE_THREONINE-PROTEIN KINASE DDB_G0283821-RELATED"/>
    <property type="match status" value="1"/>
</dbReference>
<feature type="compositionally biased region" description="Basic residues" evidence="3">
    <location>
        <begin position="260"/>
        <end position="269"/>
    </location>
</feature>
<dbReference type="InterPro" id="IPR000719">
    <property type="entry name" value="Prot_kinase_dom"/>
</dbReference>
<dbReference type="PROSITE" id="PS00108">
    <property type="entry name" value="PROTEIN_KINASE_ST"/>
    <property type="match status" value="1"/>
</dbReference>
<comment type="caution">
    <text evidence="5">The sequence shown here is derived from an EMBL/GenBank/DDBJ whole genome shotgun (WGS) entry which is preliminary data.</text>
</comment>
<feature type="compositionally biased region" description="Low complexity" evidence="3">
    <location>
        <begin position="374"/>
        <end position="395"/>
    </location>
</feature>
<evidence type="ECO:0000256" key="2">
    <source>
        <dbReference type="ARBA" id="ARBA00022840"/>
    </source>
</evidence>
<evidence type="ECO:0000259" key="4">
    <source>
        <dbReference type="PROSITE" id="PS50011"/>
    </source>
</evidence>
<dbReference type="Proteomes" id="UP000192257">
    <property type="component" value="Unassembled WGS sequence"/>
</dbReference>
<gene>
    <name evidence="5" type="ORF">TM35_000111470</name>
</gene>
<dbReference type="RefSeq" id="XP_028883679.1">
    <property type="nucleotide sequence ID" value="XM_029024856.1"/>
</dbReference>
<name>A0A1X0NYS1_9TRYP</name>
<feature type="compositionally biased region" description="Low complexity" evidence="3">
    <location>
        <begin position="246"/>
        <end position="255"/>
    </location>
</feature>
<protein>
    <recommendedName>
        <fullName evidence="4">Protein kinase domain-containing protein</fullName>
    </recommendedName>
</protein>
<dbReference type="SUPFAM" id="SSF56112">
    <property type="entry name" value="Protein kinase-like (PK-like)"/>
    <property type="match status" value="1"/>
</dbReference>
<dbReference type="InterPro" id="IPR008271">
    <property type="entry name" value="Ser/Thr_kinase_AS"/>
</dbReference>
<dbReference type="GO" id="GO:0004674">
    <property type="term" value="F:protein serine/threonine kinase activity"/>
    <property type="evidence" value="ECO:0007669"/>
    <property type="project" value="TreeGrafter"/>
</dbReference>
<keyword evidence="6" id="KW-1185">Reference proteome</keyword>
<dbReference type="STRING" id="67003.A0A1X0NYS1"/>
<feature type="region of interest" description="Disordered" evidence="3">
    <location>
        <begin position="240"/>
        <end position="270"/>
    </location>
</feature>